<dbReference type="InterPro" id="IPR003439">
    <property type="entry name" value="ABC_transporter-like_ATP-bd"/>
</dbReference>
<dbReference type="Proteomes" id="UP000217889">
    <property type="component" value="Chromosome"/>
</dbReference>
<accession>A0A291H0P4</accession>
<dbReference type="InterPro" id="IPR041701">
    <property type="entry name" value="MetN_ABC"/>
</dbReference>
<evidence type="ECO:0000256" key="5">
    <source>
        <dbReference type="ARBA" id="ARBA00022967"/>
    </source>
</evidence>
<evidence type="ECO:0000256" key="4">
    <source>
        <dbReference type="ARBA" id="ARBA00022840"/>
    </source>
</evidence>
<dbReference type="PANTHER" id="PTHR43166:SF30">
    <property type="entry name" value="METHIONINE IMPORT ATP-BINDING PROTEIN METN"/>
    <property type="match status" value="1"/>
</dbReference>
<name>A0A291H0P4_9MICO</name>
<reference evidence="9 10" key="1">
    <citation type="journal article" date="2014" name="Int. J. Syst. Evol. Microbiol.">
        <title>Brachybacterium ginsengisoli sp. nov., isolated from soil of a ginseng field.</title>
        <authorList>
            <person name="Hoang V.A."/>
            <person name="Kim Y.J."/>
            <person name="Nguyen N.L."/>
            <person name="Yang D.C."/>
        </authorList>
    </citation>
    <scope>NUCLEOTIDE SEQUENCE [LARGE SCALE GENOMIC DNA]</scope>
    <source>
        <strain evidence="9 10">DCY80</strain>
    </source>
</reference>
<sequence>MNQCFSRVDPRCLNPVVITLDSLTKVFPAPGGGDPVVALGGIDLHLDAGRIHGIVGRSGAGKSTLIRCLTGLEKPTSGRVEVGGTDIAALDGSALRAARRNIGMVFQHANLLDSRTAAQNIAHPLEIAGVPRAERERRVAELVELVGLTGREHNHPAQLSGGQIQRVGIARGLAAEPKVLLCDEPTSALDGGTTRQILGLLKDLRERLGITIVIITHEMGVVREVCDTVTLLEDGRISQTGDLLDVAGDPHGPLSGELIPLPPAPTGIDAVLVNCDYGQTGRFRTTEDLIRLAEAHGAHASIVAGIIETINGRQVGRVQLALRNHDDKPISPEGLAAFLTELDAEGVVAKEVTA</sequence>
<dbReference type="Gene3D" id="3.40.50.300">
    <property type="entry name" value="P-loop containing nucleotide triphosphate hydrolases"/>
    <property type="match status" value="1"/>
</dbReference>
<evidence type="ECO:0000313" key="10">
    <source>
        <dbReference type="Proteomes" id="UP000217889"/>
    </source>
</evidence>
<dbReference type="GO" id="GO:0016887">
    <property type="term" value="F:ATP hydrolysis activity"/>
    <property type="evidence" value="ECO:0007669"/>
    <property type="project" value="InterPro"/>
</dbReference>
<evidence type="ECO:0000256" key="3">
    <source>
        <dbReference type="ARBA" id="ARBA00022741"/>
    </source>
</evidence>
<keyword evidence="5" id="KW-1278">Translocase</keyword>
<dbReference type="AlphaFoldDB" id="A0A291H0P4"/>
<gene>
    <name evidence="9" type="ORF">CFK41_15565</name>
</gene>
<dbReference type="InterPro" id="IPR050086">
    <property type="entry name" value="MetN_ABC_transporter-like"/>
</dbReference>
<dbReference type="PANTHER" id="PTHR43166">
    <property type="entry name" value="AMINO ACID IMPORT ATP-BINDING PROTEIN"/>
    <property type="match status" value="1"/>
</dbReference>
<evidence type="ECO:0000256" key="6">
    <source>
        <dbReference type="ARBA" id="ARBA00022970"/>
    </source>
</evidence>
<keyword evidence="1" id="KW-0813">Transport</keyword>
<keyword evidence="3" id="KW-0547">Nucleotide-binding</keyword>
<dbReference type="SUPFAM" id="SSF52540">
    <property type="entry name" value="P-loop containing nucleoside triphosphate hydrolases"/>
    <property type="match status" value="1"/>
</dbReference>
<dbReference type="Pfam" id="PF00005">
    <property type="entry name" value="ABC_tran"/>
    <property type="match status" value="1"/>
</dbReference>
<keyword evidence="6" id="KW-0029">Amino-acid transport</keyword>
<dbReference type="PROSITE" id="PS00211">
    <property type="entry name" value="ABC_TRANSPORTER_1"/>
    <property type="match status" value="1"/>
</dbReference>
<dbReference type="InterPro" id="IPR003593">
    <property type="entry name" value="AAA+_ATPase"/>
</dbReference>
<evidence type="ECO:0000259" key="8">
    <source>
        <dbReference type="PROSITE" id="PS50893"/>
    </source>
</evidence>
<dbReference type="CDD" id="cd03258">
    <property type="entry name" value="ABC_MetN_methionine_transporter"/>
    <property type="match status" value="1"/>
</dbReference>
<dbReference type="InterPro" id="IPR027417">
    <property type="entry name" value="P-loop_NTPase"/>
</dbReference>
<keyword evidence="10" id="KW-1185">Reference proteome</keyword>
<dbReference type="EMBL" id="CP023564">
    <property type="protein sequence ID" value="ATG56037.1"/>
    <property type="molecule type" value="Genomic_DNA"/>
</dbReference>
<dbReference type="PROSITE" id="PS50893">
    <property type="entry name" value="ABC_TRANSPORTER_2"/>
    <property type="match status" value="1"/>
</dbReference>
<keyword evidence="4 9" id="KW-0067">ATP-binding</keyword>
<evidence type="ECO:0000313" key="9">
    <source>
        <dbReference type="EMBL" id="ATG56037.1"/>
    </source>
</evidence>
<dbReference type="GO" id="GO:0006865">
    <property type="term" value="P:amino acid transport"/>
    <property type="evidence" value="ECO:0007669"/>
    <property type="project" value="UniProtKB-KW"/>
</dbReference>
<dbReference type="InterPro" id="IPR017871">
    <property type="entry name" value="ABC_transporter-like_CS"/>
</dbReference>
<dbReference type="SMART" id="SM00382">
    <property type="entry name" value="AAA"/>
    <property type="match status" value="1"/>
</dbReference>
<dbReference type="KEGG" id="bgg:CFK41_15565"/>
<evidence type="ECO:0000256" key="7">
    <source>
        <dbReference type="ARBA" id="ARBA00023136"/>
    </source>
</evidence>
<dbReference type="GO" id="GO:0005524">
    <property type="term" value="F:ATP binding"/>
    <property type="evidence" value="ECO:0007669"/>
    <property type="project" value="UniProtKB-KW"/>
</dbReference>
<keyword evidence="2" id="KW-1003">Cell membrane</keyword>
<proteinExistence type="predicted"/>
<organism evidence="9 10">
    <name type="scientific">Brachybacterium ginsengisoli</name>
    <dbReference type="NCBI Taxonomy" id="1331682"/>
    <lineage>
        <taxon>Bacteria</taxon>
        <taxon>Bacillati</taxon>
        <taxon>Actinomycetota</taxon>
        <taxon>Actinomycetes</taxon>
        <taxon>Micrococcales</taxon>
        <taxon>Dermabacteraceae</taxon>
        <taxon>Brachybacterium</taxon>
    </lineage>
</organism>
<protein>
    <submittedName>
        <fullName evidence="9">Methionine ABC transporter ATP-binding protein</fullName>
    </submittedName>
</protein>
<feature type="domain" description="ABC transporter" evidence="8">
    <location>
        <begin position="18"/>
        <end position="259"/>
    </location>
</feature>
<keyword evidence="7" id="KW-0472">Membrane</keyword>
<evidence type="ECO:0000256" key="1">
    <source>
        <dbReference type="ARBA" id="ARBA00022448"/>
    </source>
</evidence>
<evidence type="ECO:0000256" key="2">
    <source>
        <dbReference type="ARBA" id="ARBA00022475"/>
    </source>
</evidence>